<proteinExistence type="predicted"/>
<protein>
    <submittedName>
        <fullName evidence="1">Uncharacterized protein</fullName>
    </submittedName>
</protein>
<dbReference type="EMBL" id="RZNY01000008">
    <property type="protein sequence ID" value="RUT46444.1"/>
    <property type="molecule type" value="Genomic_DNA"/>
</dbReference>
<dbReference type="Proteomes" id="UP000279446">
    <property type="component" value="Unassembled WGS sequence"/>
</dbReference>
<organism evidence="1 2">
    <name type="scientific">Paenibacillus anaericanus</name>
    <dbReference type="NCBI Taxonomy" id="170367"/>
    <lineage>
        <taxon>Bacteria</taxon>
        <taxon>Bacillati</taxon>
        <taxon>Bacillota</taxon>
        <taxon>Bacilli</taxon>
        <taxon>Bacillales</taxon>
        <taxon>Paenibacillaceae</taxon>
        <taxon>Paenibacillus</taxon>
    </lineage>
</organism>
<name>A0A3S1DQ37_9BACL</name>
<reference evidence="1 2" key="1">
    <citation type="submission" date="2018-12" db="EMBL/GenBank/DDBJ databases">
        <authorList>
            <person name="Sun L."/>
            <person name="Chen Z."/>
        </authorList>
    </citation>
    <scope>NUCLEOTIDE SEQUENCE [LARGE SCALE GENOMIC DNA]</scope>
    <source>
        <strain evidence="1 2">DSM 15890</strain>
    </source>
</reference>
<evidence type="ECO:0000313" key="1">
    <source>
        <dbReference type="EMBL" id="RUT46444.1"/>
    </source>
</evidence>
<dbReference type="AlphaFoldDB" id="A0A3S1DQ37"/>
<dbReference type="OrthoDB" id="2474791at2"/>
<comment type="caution">
    <text evidence="1">The sequence shown here is derived from an EMBL/GenBank/DDBJ whole genome shotgun (WGS) entry which is preliminary data.</text>
</comment>
<evidence type="ECO:0000313" key="2">
    <source>
        <dbReference type="Proteomes" id="UP000279446"/>
    </source>
</evidence>
<gene>
    <name evidence="1" type="ORF">EJP82_11360</name>
</gene>
<sequence length="144" mass="15826">MQVGRDIFYDKITGIVILDTGEYDEGVRRPTVDEQIAIYNVLSSRSRASFDVVSLEYQELQNDFRQCDGYHVDDTTKQIVFRYPGGAPEDPQPFQPSLSAKMTELEDGFGALLLENATGQATIAGLEGVVAGLLFEVAMLKGGK</sequence>
<accession>A0A3S1DQ37</accession>
<dbReference type="RefSeq" id="WP_127192177.1">
    <property type="nucleotide sequence ID" value="NZ_RZNY01000008.1"/>
</dbReference>
<keyword evidence="2" id="KW-1185">Reference proteome</keyword>